<evidence type="ECO:0000256" key="1">
    <source>
        <dbReference type="ARBA" id="ARBA00000085"/>
    </source>
</evidence>
<proteinExistence type="predicted"/>
<dbReference type="RefSeq" id="WP_377832623.1">
    <property type="nucleotide sequence ID" value="NZ_JBHRSK010000004.1"/>
</dbReference>
<keyword evidence="8 11" id="KW-1133">Transmembrane helix</keyword>
<feature type="domain" description="Histidine kinase" evidence="12">
    <location>
        <begin position="248"/>
        <end position="467"/>
    </location>
</feature>
<comment type="caution">
    <text evidence="14">The sequence shown here is derived from an EMBL/GenBank/DDBJ whole genome shotgun (WGS) entry which is preliminary data.</text>
</comment>
<evidence type="ECO:0000256" key="10">
    <source>
        <dbReference type="ARBA" id="ARBA00023136"/>
    </source>
</evidence>
<evidence type="ECO:0000256" key="2">
    <source>
        <dbReference type="ARBA" id="ARBA00004370"/>
    </source>
</evidence>
<organism evidence="14 15">
    <name type="scientific">Acidimangrovimonas pyrenivorans</name>
    <dbReference type="NCBI Taxonomy" id="2030798"/>
    <lineage>
        <taxon>Bacteria</taxon>
        <taxon>Pseudomonadati</taxon>
        <taxon>Pseudomonadota</taxon>
        <taxon>Alphaproteobacteria</taxon>
        <taxon>Rhodobacterales</taxon>
        <taxon>Paracoccaceae</taxon>
        <taxon>Acidimangrovimonas</taxon>
    </lineage>
</organism>
<dbReference type="PROSITE" id="PS50109">
    <property type="entry name" value="HIS_KIN"/>
    <property type="match status" value="1"/>
</dbReference>
<dbReference type="Proteomes" id="UP001595443">
    <property type="component" value="Unassembled WGS sequence"/>
</dbReference>
<reference evidence="15" key="1">
    <citation type="journal article" date="2019" name="Int. J. Syst. Evol. Microbiol.">
        <title>The Global Catalogue of Microorganisms (GCM) 10K type strain sequencing project: providing services to taxonomists for standard genome sequencing and annotation.</title>
        <authorList>
            <consortium name="The Broad Institute Genomics Platform"/>
            <consortium name="The Broad Institute Genome Sequencing Center for Infectious Disease"/>
            <person name="Wu L."/>
            <person name="Ma J."/>
        </authorList>
    </citation>
    <scope>NUCLEOTIDE SEQUENCE [LARGE SCALE GENOMIC DNA]</scope>
    <source>
        <strain evidence="15">KCTC 62192</strain>
    </source>
</reference>
<keyword evidence="6 11" id="KW-0812">Transmembrane</keyword>
<evidence type="ECO:0000256" key="5">
    <source>
        <dbReference type="ARBA" id="ARBA00022679"/>
    </source>
</evidence>
<dbReference type="InterPro" id="IPR036890">
    <property type="entry name" value="HATPase_C_sf"/>
</dbReference>
<evidence type="ECO:0000313" key="15">
    <source>
        <dbReference type="Proteomes" id="UP001595443"/>
    </source>
</evidence>
<dbReference type="PANTHER" id="PTHR45436">
    <property type="entry name" value="SENSOR HISTIDINE KINASE YKOH"/>
    <property type="match status" value="1"/>
</dbReference>
<dbReference type="EMBL" id="JBHRSK010000004">
    <property type="protein sequence ID" value="MFC2967976.1"/>
    <property type="molecule type" value="Genomic_DNA"/>
</dbReference>
<dbReference type="SMART" id="SM00304">
    <property type="entry name" value="HAMP"/>
    <property type="match status" value="1"/>
</dbReference>
<evidence type="ECO:0000256" key="4">
    <source>
        <dbReference type="ARBA" id="ARBA00022553"/>
    </source>
</evidence>
<feature type="domain" description="HAMP" evidence="13">
    <location>
        <begin position="188"/>
        <end position="240"/>
    </location>
</feature>
<evidence type="ECO:0000256" key="11">
    <source>
        <dbReference type="SAM" id="Phobius"/>
    </source>
</evidence>
<dbReference type="CDD" id="cd06225">
    <property type="entry name" value="HAMP"/>
    <property type="match status" value="1"/>
</dbReference>
<dbReference type="SUPFAM" id="SSF47384">
    <property type="entry name" value="Homodimeric domain of signal transducing histidine kinase"/>
    <property type="match status" value="1"/>
</dbReference>
<dbReference type="Gene3D" id="6.10.340.10">
    <property type="match status" value="1"/>
</dbReference>
<evidence type="ECO:0000256" key="3">
    <source>
        <dbReference type="ARBA" id="ARBA00012438"/>
    </source>
</evidence>
<name>A0ABV7AGD6_9RHOB</name>
<keyword evidence="10 11" id="KW-0472">Membrane</keyword>
<feature type="transmembrane region" description="Helical" evidence="11">
    <location>
        <begin position="20"/>
        <end position="41"/>
    </location>
</feature>
<dbReference type="EC" id="2.7.13.3" evidence="3"/>
<evidence type="ECO:0000259" key="13">
    <source>
        <dbReference type="PROSITE" id="PS50885"/>
    </source>
</evidence>
<evidence type="ECO:0000256" key="9">
    <source>
        <dbReference type="ARBA" id="ARBA00023012"/>
    </source>
</evidence>
<dbReference type="InterPro" id="IPR003594">
    <property type="entry name" value="HATPase_dom"/>
</dbReference>
<dbReference type="SMART" id="SM00387">
    <property type="entry name" value="HATPase_c"/>
    <property type="match status" value="1"/>
</dbReference>
<dbReference type="PANTHER" id="PTHR45436:SF8">
    <property type="entry name" value="HISTIDINE KINASE"/>
    <property type="match status" value="1"/>
</dbReference>
<accession>A0ABV7AGD6</accession>
<dbReference type="SUPFAM" id="SSF55874">
    <property type="entry name" value="ATPase domain of HSP90 chaperone/DNA topoisomerase II/histidine kinase"/>
    <property type="match status" value="1"/>
</dbReference>
<evidence type="ECO:0000313" key="14">
    <source>
        <dbReference type="EMBL" id="MFC2967976.1"/>
    </source>
</evidence>
<dbReference type="Pfam" id="PF00672">
    <property type="entry name" value="HAMP"/>
    <property type="match status" value="1"/>
</dbReference>
<evidence type="ECO:0000259" key="12">
    <source>
        <dbReference type="PROSITE" id="PS50109"/>
    </source>
</evidence>
<keyword evidence="15" id="KW-1185">Reference proteome</keyword>
<keyword evidence="14" id="KW-0547">Nucleotide-binding</keyword>
<dbReference type="InterPro" id="IPR050428">
    <property type="entry name" value="TCS_sensor_his_kinase"/>
</dbReference>
<keyword evidence="4" id="KW-0597">Phosphoprotein</keyword>
<dbReference type="CDD" id="cd00082">
    <property type="entry name" value="HisKA"/>
    <property type="match status" value="1"/>
</dbReference>
<dbReference type="InterPro" id="IPR036097">
    <property type="entry name" value="HisK_dim/P_sf"/>
</dbReference>
<comment type="catalytic activity">
    <reaction evidence="1">
        <text>ATP + protein L-histidine = ADP + protein N-phospho-L-histidine.</text>
        <dbReference type="EC" id="2.7.13.3"/>
    </reaction>
</comment>
<dbReference type="Gene3D" id="1.10.287.130">
    <property type="match status" value="1"/>
</dbReference>
<dbReference type="InterPro" id="IPR004358">
    <property type="entry name" value="Sig_transdc_His_kin-like_C"/>
</dbReference>
<dbReference type="InterPro" id="IPR003661">
    <property type="entry name" value="HisK_dim/P_dom"/>
</dbReference>
<dbReference type="InterPro" id="IPR003660">
    <property type="entry name" value="HAMP_dom"/>
</dbReference>
<dbReference type="PROSITE" id="PS50885">
    <property type="entry name" value="HAMP"/>
    <property type="match status" value="1"/>
</dbReference>
<evidence type="ECO:0000256" key="8">
    <source>
        <dbReference type="ARBA" id="ARBA00022989"/>
    </source>
</evidence>
<dbReference type="GO" id="GO:0005524">
    <property type="term" value="F:ATP binding"/>
    <property type="evidence" value="ECO:0007669"/>
    <property type="project" value="UniProtKB-KW"/>
</dbReference>
<dbReference type="Gene3D" id="3.30.565.10">
    <property type="entry name" value="Histidine kinase-like ATPase, C-terminal domain"/>
    <property type="match status" value="1"/>
</dbReference>
<keyword evidence="9" id="KW-0902">Two-component regulatory system</keyword>
<comment type="subcellular location">
    <subcellularLocation>
        <location evidence="2">Membrane</location>
    </subcellularLocation>
</comment>
<dbReference type="SMART" id="SM00388">
    <property type="entry name" value="HisKA"/>
    <property type="match status" value="1"/>
</dbReference>
<evidence type="ECO:0000256" key="6">
    <source>
        <dbReference type="ARBA" id="ARBA00022692"/>
    </source>
</evidence>
<dbReference type="Pfam" id="PF02518">
    <property type="entry name" value="HATPase_c"/>
    <property type="match status" value="1"/>
</dbReference>
<protein>
    <recommendedName>
        <fullName evidence="3">histidine kinase</fullName>
        <ecNumber evidence="3">2.7.13.3</ecNumber>
    </recommendedName>
</protein>
<sequence>MTFRAPIDALRRSSALGLAARLTAVFSLAILLAGAVSFAVLTEELRVRLGDQARQLAEGLATTLRKEGPGALAAQIGAYTDAVDDHYSLYLFVGPDGKALAGNITAPGLFTGPRILRAGRDMRLLSEEPDEQGHSFAAYGLRVGGAWIVAGRDTVWIGDSREILVQSIAWGLGTALLLSTVVAALLARRSEERIGHLNTVLDAVAGGDLSRRAEDSGGDDIGRIATSLNGTLEQLELSIEGLRQVSNDVAHDLRTPLTRLRNRLEPLLQRKDLPEGADQEIASAVKEAETLVRAFNAVLRIAQLEGGSARPEMQSLDLSALAADVVEMLEPVAEEEGHHLTLAAPEAAMVKGDRDMLAQALTNLVENAIRYCPAPAAIAVRLSSDAEGGVLSVCDDGPGIAAADRARALQRFVRLDRAREGEGSGLGLSLVAAVMHLHGAQLTLAANPASASGRPGLCVSARFPASRRD</sequence>
<dbReference type="InterPro" id="IPR005467">
    <property type="entry name" value="His_kinase_dom"/>
</dbReference>
<keyword evidence="14" id="KW-0067">ATP-binding</keyword>
<gene>
    <name evidence="14" type="ORF">ACFOES_07715</name>
</gene>
<evidence type="ECO:0000256" key="7">
    <source>
        <dbReference type="ARBA" id="ARBA00022777"/>
    </source>
</evidence>
<keyword evidence="7" id="KW-0418">Kinase</keyword>
<dbReference type="PRINTS" id="PR00344">
    <property type="entry name" value="BCTRLSENSOR"/>
</dbReference>
<keyword evidence="5" id="KW-0808">Transferase</keyword>
<dbReference type="Pfam" id="PF00512">
    <property type="entry name" value="HisKA"/>
    <property type="match status" value="1"/>
</dbReference>